<accession>A0ABP3E766</accession>
<protein>
    <recommendedName>
        <fullName evidence="3">Secreted protein</fullName>
    </recommendedName>
</protein>
<evidence type="ECO:0008006" key="3">
    <source>
        <dbReference type="Google" id="ProtNLM"/>
    </source>
</evidence>
<proteinExistence type="predicted"/>
<gene>
    <name evidence="1" type="ORF">GCM10009126_17040</name>
</gene>
<sequence>MGPALLLAVALWAFLAKDGVARLAPIRATDNKQARRTDMTMGSPGVDGQKWREYVASMARKW</sequence>
<name>A0ABP3E766_9GAMM</name>
<reference evidence="2" key="1">
    <citation type="journal article" date="2019" name="Int. J. Syst. Evol. Microbiol.">
        <title>The Global Catalogue of Microorganisms (GCM) 10K type strain sequencing project: providing services to taxonomists for standard genome sequencing and annotation.</title>
        <authorList>
            <consortium name="The Broad Institute Genomics Platform"/>
            <consortium name="The Broad Institute Genome Sequencing Center for Infectious Disease"/>
            <person name="Wu L."/>
            <person name="Ma J."/>
        </authorList>
    </citation>
    <scope>NUCLEOTIDE SEQUENCE [LARGE SCALE GENOMIC DNA]</scope>
    <source>
        <strain evidence="2">JCM 16242</strain>
    </source>
</reference>
<dbReference type="EMBL" id="BAAAFO010000002">
    <property type="protein sequence ID" value="GAA0252276.1"/>
    <property type="molecule type" value="Genomic_DNA"/>
</dbReference>
<evidence type="ECO:0000313" key="1">
    <source>
        <dbReference type="EMBL" id="GAA0252276.1"/>
    </source>
</evidence>
<comment type="caution">
    <text evidence="1">The sequence shown here is derived from an EMBL/GenBank/DDBJ whole genome shotgun (WGS) entry which is preliminary data.</text>
</comment>
<dbReference type="Proteomes" id="UP001500657">
    <property type="component" value="Unassembled WGS sequence"/>
</dbReference>
<keyword evidence="2" id="KW-1185">Reference proteome</keyword>
<organism evidence="1 2">
    <name type="scientific">Rhodanobacter caeni</name>
    <dbReference type="NCBI Taxonomy" id="657654"/>
    <lineage>
        <taxon>Bacteria</taxon>
        <taxon>Pseudomonadati</taxon>
        <taxon>Pseudomonadota</taxon>
        <taxon>Gammaproteobacteria</taxon>
        <taxon>Lysobacterales</taxon>
        <taxon>Rhodanobacteraceae</taxon>
        <taxon>Rhodanobacter</taxon>
    </lineage>
</organism>
<evidence type="ECO:0000313" key="2">
    <source>
        <dbReference type="Proteomes" id="UP001500657"/>
    </source>
</evidence>